<protein>
    <submittedName>
        <fullName evidence="2">Uncharacterized protein</fullName>
    </submittedName>
</protein>
<name>A0A8H2WPX6_9AGAM</name>
<dbReference type="Proteomes" id="UP000663831">
    <property type="component" value="Unassembled WGS sequence"/>
</dbReference>
<reference evidence="2" key="1">
    <citation type="submission" date="2021-01" db="EMBL/GenBank/DDBJ databases">
        <authorList>
            <person name="Kaushik A."/>
        </authorList>
    </citation>
    <scope>NUCLEOTIDE SEQUENCE</scope>
    <source>
        <strain evidence="2">AG3-1AP</strain>
    </source>
</reference>
<evidence type="ECO:0000313" key="2">
    <source>
        <dbReference type="EMBL" id="CAE6393545.1"/>
    </source>
</evidence>
<comment type="caution">
    <text evidence="2">The sequence shown here is derived from an EMBL/GenBank/DDBJ whole genome shotgun (WGS) entry which is preliminary data.</text>
</comment>
<evidence type="ECO:0000256" key="1">
    <source>
        <dbReference type="SAM" id="MobiDB-lite"/>
    </source>
</evidence>
<accession>A0A8H2WPX6</accession>
<feature type="region of interest" description="Disordered" evidence="1">
    <location>
        <begin position="124"/>
        <end position="165"/>
    </location>
</feature>
<gene>
    <name evidence="2" type="ORF">RDB_LOCUS10068</name>
</gene>
<dbReference type="OrthoDB" id="5594178at2759"/>
<feature type="compositionally biased region" description="Polar residues" evidence="1">
    <location>
        <begin position="124"/>
        <end position="135"/>
    </location>
</feature>
<sequence length="165" mass="17840">MESILQRPSMVYASSTPSIAHPTPRNRPEMKRTRLEVRAGGPSTVPCVVNIRVREFEHIRRQVVQAGAPGVVSCILAVWFKGKGFAFGPSAMGSGALLGNLVESACVDVNRPFNDNTHWIPHAPSNTLLPQTTSGPEPLLIPSPASPPPFPRRPCPSTFEHSSVQ</sequence>
<dbReference type="EMBL" id="CAJMWV010000402">
    <property type="protein sequence ID" value="CAE6393545.1"/>
    <property type="molecule type" value="Genomic_DNA"/>
</dbReference>
<proteinExistence type="predicted"/>
<evidence type="ECO:0000313" key="3">
    <source>
        <dbReference type="Proteomes" id="UP000663831"/>
    </source>
</evidence>
<organism evidence="2 3">
    <name type="scientific">Rhizoctonia solani</name>
    <dbReference type="NCBI Taxonomy" id="456999"/>
    <lineage>
        <taxon>Eukaryota</taxon>
        <taxon>Fungi</taxon>
        <taxon>Dikarya</taxon>
        <taxon>Basidiomycota</taxon>
        <taxon>Agaricomycotina</taxon>
        <taxon>Agaricomycetes</taxon>
        <taxon>Cantharellales</taxon>
        <taxon>Ceratobasidiaceae</taxon>
        <taxon>Rhizoctonia</taxon>
    </lineage>
</organism>
<feature type="compositionally biased region" description="Pro residues" evidence="1">
    <location>
        <begin position="139"/>
        <end position="154"/>
    </location>
</feature>
<dbReference type="AlphaFoldDB" id="A0A8H2WPX6"/>